<accession>A0A1M5A196</accession>
<name>A0A1M5A196_9FIRM</name>
<feature type="domain" description="UVR" evidence="1">
    <location>
        <begin position="128"/>
        <end position="163"/>
    </location>
</feature>
<dbReference type="RefSeq" id="WP_073272112.1">
    <property type="nucleotide sequence ID" value="NZ_FQTU01000022.1"/>
</dbReference>
<dbReference type="GO" id="GO:0005507">
    <property type="term" value="F:copper ion binding"/>
    <property type="evidence" value="ECO:0007669"/>
    <property type="project" value="TreeGrafter"/>
</dbReference>
<keyword evidence="2" id="KW-0808">Transferase</keyword>
<gene>
    <name evidence="2" type="ORF">SAMN02746064_02190</name>
</gene>
<evidence type="ECO:0000313" key="2">
    <source>
        <dbReference type="EMBL" id="SHF23686.1"/>
    </source>
</evidence>
<dbReference type="GO" id="GO:0008270">
    <property type="term" value="F:zinc ion binding"/>
    <property type="evidence" value="ECO:0007669"/>
    <property type="project" value="TreeGrafter"/>
</dbReference>
<dbReference type="STRING" id="1120975.SAMN02746064_02190"/>
<evidence type="ECO:0000313" key="3">
    <source>
        <dbReference type="Proteomes" id="UP000184251"/>
    </source>
</evidence>
<dbReference type="PIRSF" id="PIRSF015034">
    <property type="entry name" value="YacH"/>
    <property type="match status" value="1"/>
</dbReference>
<dbReference type="EMBL" id="FQTU01000022">
    <property type="protein sequence ID" value="SHF23686.1"/>
    <property type="molecule type" value="Genomic_DNA"/>
</dbReference>
<evidence type="ECO:0000259" key="1">
    <source>
        <dbReference type="PROSITE" id="PS50151"/>
    </source>
</evidence>
<dbReference type="Gene3D" id="4.10.860.10">
    <property type="entry name" value="UVR domain"/>
    <property type="match status" value="1"/>
</dbReference>
<dbReference type="PANTHER" id="PTHR38430:SF1">
    <property type="entry name" value="PROTEIN-ARGININE KINASE ACTIVATOR PROTEIN"/>
    <property type="match status" value="1"/>
</dbReference>
<dbReference type="Pfam" id="PF02151">
    <property type="entry name" value="UVR"/>
    <property type="match status" value="1"/>
</dbReference>
<dbReference type="GO" id="GO:1990170">
    <property type="term" value="P:stress response to cadmium ion"/>
    <property type="evidence" value="ECO:0007669"/>
    <property type="project" value="TreeGrafter"/>
</dbReference>
<dbReference type="InterPro" id="IPR036876">
    <property type="entry name" value="UVR_dom_sf"/>
</dbReference>
<keyword evidence="2" id="KW-0418">Kinase</keyword>
<dbReference type="InterPro" id="IPR001943">
    <property type="entry name" value="UVR_dom"/>
</dbReference>
<dbReference type="GO" id="GO:1990169">
    <property type="term" value="P:stress response to copper ion"/>
    <property type="evidence" value="ECO:0007669"/>
    <property type="project" value="TreeGrafter"/>
</dbReference>
<organism evidence="2 3">
    <name type="scientific">Alkalibacter saccharofermentans DSM 14828</name>
    <dbReference type="NCBI Taxonomy" id="1120975"/>
    <lineage>
        <taxon>Bacteria</taxon>
        <taxon>Bacillati</taxon>
        <taxon>Bacillota</taxon>
        <taxon>Clostridia</taxon>
        <taxon>Eubacteriales</taxon>
        <taxon>Eubacteriaceae</taxon>
        <taxon>Alkalibacter</taxon>
    </lineage>
</organism>
<dbReference type="OrthoDB" id="9788704at2"/>
<reference evidence="2 3" key="1">
    <citation type="submission" date="2016-11" db="EMBL/GenBank/DDBJ databases">
        <authorList>
            <person name="Jaros S."/>
            <person name="Januszkiewicz K."/>
            <person name="Wedrychowicz H."/>
        </authorList>
    </citation>
    <scope>NUCLEOTIDE SEQUENCE [LARGE SCALE GENOMIC DNA]</scope>
    <source>
        <strain evidence="2 3">DSM 14828</strain>
    </source>
</reference>
<dbReference type="GO" id="GO:0016301">
    <property type="term" value="F:kinase activity"/>
    <property type="evidence" value="ECO:0007669"/>
    <property type="project" value="UniProtKB-KW"/>
</dbReference>
<dbReference type="GO" id="GO:0046870">
    <property type="term" value="F:cadmium ion binding"/>
    <property type="evidence" value="ECO:0007669"/>
    <property type="project" value="TreeGrafter"/>
</dbReference>
<keyword evidence="3" id="KW-1185">Reference proteome</keyword>
<sequence>MLCDNCKKRQASIHITKIINGEKREVHLCEQCTSLEQIGENVLNFKNFITNFTDFGSESDKGFSDYDEPACDHCGMTYEMFKKYGKFGCEHCYDAFEPMISPMIKRMQGKNIHIGKIVNNGGEDIRKKREIDELNQKLKAAVEKEEYEQAAVYRDMIKELTKEIEKKG</sequence>
<dbReference type="InterPro" id="IPR025542">
    <property type="entry name" value="YacH"/>
</dbReference>
<dbReference type="SUPFAM" id="SSF46600">
    <property type="entry name" value="C-terminal UvrC-binding domain of UvrB"/>
    <property type="match status" value="1"/>
</dbReference>
<dbReference type="AlphaFoldDB" id="A0A1M5A196"/>
<dbReference type="PROSITE" id="PS50151">
    <property type="entry name" value="UVR"/>
    <property type="match status" value="1"/>
</dbReference>
<dbReference type="GO" id="GO:0050897">
    <property type="term" value="F:cobalt ion binding"/>
    <property type="evidence" value="ECO:0007669"/>
    <property type="project" value="TreeGrafter"/>
</dbReference>
<protein>
    <submittedName>
        <fullName evidence="2">Protein-arginine kinase activator protein McsA</fullName>
    </submittedName>
</protein>
<dbReference type="Proteomes" id="UP000184251">
    <property type="component" value="Unassembled WGS sequence"/>
</dbReference>
<dbReference type="PANTHER" id="PTHR38430">
    <property type="entry name" value="PROTEIN-ARGININE KINASE ACTIVATOR PROTEIN"/>
    <property type="match status" value="1"/>
</dbReference>
<proteinExistence type="predicted"/>